<feature type="compositionally biased region" description="Basic and acidic residues" evidence="1">
    <location>
        <begin position="119"/>
        <end position="133"/>
    </location>
</feature>
<dbReference type="RefSeq" id="WP_256649035.1">
    <property type="nucleotide sequence ID" value="NZ_JANIAA010000002.1"/>
</dbReference>
<evidence type="ECO:0000313" key="2">
    <source>
        <dbReference type="EMBL" id="MCQ8187866.1"/>
    </source>
</evidence>
<feature type="compositionally biased region" description="Pro residues" evidence="1">
    <location>
        <begin position="78"/>
        <end position="89"/>
    </location>
</feature>
<comment type="caution">
    <text evidence="2">The sequence shown here is derived from an EMBL/GenBank/DDBJ whole genome shotgun (WGS) entry which is preliminary data.</text>
</comment>
<feature type="compositionally biased region" description="Basic and acidic residues" evidence="1">
    <location>
        <begin position="1"/>
        <end position="30"/>
    </location>
</feature>
<sequence length="133" mass="14159">MQKTRPPDRPTHPTSPEQRHPAELHGDRAAAGEVAGGLLAEPAAPAHIASSLRHLASASDEPALPPAPWPRGATHPRTPSPRPTGPAAPPYDAARQSAPEYWTAVLRRLSRPVDVGTVEEPRLADIDSRLPIP</sequence>
<keyword evidence="3" id="KW-1185">Reference proteome</keyword>
<evidence type="ECO:0000256" key="1">
    <source>
        <dbReference type="SAM" id="MobiDB-lite"/>
    </source>
</evidence>
<reference evidence="2 3" key="1">
    <citation type="submission" date="2022-07" db="EMBL/GenBank/DDBJ databases">
        <authorList>
            <person name="Phongsopitanun W."/>
            <person name="Tanasupawat S."/>
        </authorList>
    </citation>
    <scope>NUCLEOTIDE SEQUENCE [LARGE SCALE GENOMIC DNA]</scope>
    <source>
        <strain evidence="2 3">RCU-064</strain>
    </source>
</reference>
<dbReference type="Proteomes" id="UP001204746">
    <property type="component" value="Unassembled WGS sequence"/>
</dbReference>
<name>A0ABT1US96_9ACTN</name>
<dbReference type="EMBL" id="JANIAA010000002">
    <property type="protein sequence ID" value="MCQ8187866.1"/>
    <property type="molecule type" value="Genomic_DNA"/>
</dbReference>
<evidence type="ECO:0000313" key="3">
    <source>
        <dbReference type="Proteomes" id="UP001204746"/>
    </source>
</evidence>
<feature type="region of interest" description="Disordered" evidence="1">
    <location>
        <begin position="51"/>
        <end position="95"/>
    </location>
</feature>
<proteinExistence type="predicted"/>
<organism evidence="2 3">
    <name type="scientific">Streptomyces rugosispiralis</name>
    <dbReference type="NCBI Taxonomy" id="2967341"/>
    <lineage>
        <taxon>Bacteria</taxon>
        <taxon>Bacillati</taxon>
        <taxon>Actinomycetota</taxon>
        <taxon>Actinomycetes</taxon>
        <taxon>Kitasatosporales</taxon>
        <taxon>Streptomycetaceae</taxon>
        <taxon>Streptomyces</taxon>
    </lineage>
</organism>
<protein>
    <submittedName>
        <fullName evidence="2">Uncharacterized protein</fullName>
    </submittedName>
</protein>
<gene>
    <name evidence="2" type="ORF">NP777_06315</name>
</gene>
<feature type="region of interest" description="Disordered" evidence="1">
    <location>
        <begin position="113"/>
        <end position="133"/>
    </location>
</feature>
<accession>A0ABT1US96</accession>
<feature type="region of interest" description="Disordered" evidence="1">
    <location>
        <begin position="1"/>
        <end position="38"/>
    </location>
</feature>